<dbReference type="Proteomes" id="UP000494165">
    <property type="component" value="Unassembled WGS sequence"/>
</dbReference>
<evidence type="ECO:0000256" key="2">
    <source>
        <dbReference type="ARBA" id="ARBA00022598"/>
    </source>
</evidence>
<protein>
    <recommendedName>
        <fullName evidence="9">Tubulin polyglutamylase TTLL4</fullName>
    </recommendedName>
</protein>
<feature type="region of interest" description="Disordered" evidence="6">
    <location>
        <begin position="250"/>
        <end position="291"/>
    </location>
</feature>
<dbReference type="GO" id="GO:0005524">
    <property type="term" value="F:ATP binding"/>
    <property type="evidence" value="ECO:0007669"/>
    <property type="project" value="UniProtKB-KW"/>
</dbReference>
<feature type="compositionally biased region" description="Acidic residues" evidence="6">
    <location>
        <begin position="263"/>
        <end position="273"/>
    </location>
</feature>
<evidence type="ECO:0008006" key="9">
    <source>
        <dbReference type="Google" id="ProtNLM"/>
    </source>
</evidence>
<dbReference type="InterPro" id="IPR004344">
    <property type="entry name" value="TTL/TTLL_fam"/>
</dbReference>
<keyword evidence="5" id="KW-0067">ATP-binding</keyword>
<dbReference type="GO" id="GO:0070740">
    <property type="term" value="F:tubulin-glutamic acid ligase activity"/>
    <property type="evidence" value="ECO:0007669"/>
    <property type="project" value="TreeGrafter"/>
</dbReference>
<name>A0A8S1DZ23_9INSE</name>
<keyword evidence="3" id="KW-0493">Microtubule</keyword>
<dbReference type="Pfam" id="PF03133">
    <property type="entry name" value="TTL"/>
    <property type="match status" value="1"/>
</dbReference>
<evidence type="ECO:0000313" key="7">
    <source>
        <dbReference type="EMBL" id="CAB3385793.1"/>
    </source>
</evidence>
<dbReference type="GO" id="GO:0015631">
    <property type="term" value="F:tubulin binding"/>
    <property type="evidence" value="ECO:0007669"/>
    <property type="project" value="TreeGrafter"/>
</dbReference>
<evidence type="ECO:0000256" key="5">
    <source>
        <dbReference type="ARBA" id="ARBA00022840"/>
    </source>
</evidence>
<evidence type="ECO:0000256" key="4">
    <source>
        <dbReference type="ARBA" id="ARBA00022741"/>
    </source>
</evidence>
<reference evidence="7 8" key="1">
    <citation type="submission" date="2020-04" db="EMBL/GenBank/DDBJ databases">
        <authorList>
            <person name="Alioto T."/>
            <person name="Alioto T."/>
            <person name="Gomez Garrido J."/>
        </authorList>
    </citation>
    <scope>NUCLEOTIDE SEQUENCE [LARGE SCALE GENOMIC DNA]</scope>
</reference>
<evidence type="ECO:0000256" key="1">
    <source>
        <dbReference type="ARBA" id="ARBA00006820"/>
    </source>
</evidence>
<dbReference type="GO" id="GO:0000226">
    <property type="term" value="P:microtubule cytoskeleton organization"/>
    <property type="evidence" value="ECO:0007669"/>
    <property type="project" value="TreeGrafter"/>
</dbReference>
<evidence type="ECO:0000256" key="6">
    <source>
        <dbReference type="SAM" id="MobiDB-lite"/>
    </source>
</evidence>
<keyword evidence="2" id="KW-0436">Ligase</keyword>
<dbReference type="PANTHER" id="PTHR12241">
    <property type="entry name" value="TUBULIN POLYGLUTAMYLASE"/>
    <property type="match status" value="1"/>
</dbReference>
<dbReference type="SUPFAM" id="SSF56059">
    <property type="entry name" value="Glutathione synthetase ATP-binding domain-like"/>
    <property type="match status" value="1"/>
</dbReference>
<gene>
    <name evidence="7" type="ORF">CLODIP_2_CD05428</name>
</gene>
<dbReference type="EMBL" id="CADEPI010000433">
    <property type="protein sequence ID" value="CAB3385793.1"/>
    <property type="molecule type" value="Genomic_DNA"/>
</dbReference>
<dbReference type="GO" id="GO:0036064">
    <property type="term" value="C:ciliary basal body"/>
    <property type="evidence" value="ECO:0007669"/>
    <property type="project" value="TreeGrafter"/>
</dbReference>
<feature type="region of interest" description="Disordered" evidence="6">
    <location>
        <begin position="811"/>
        <end position="840"/>
    </location>
</feature>
<dbReference type="Gene3D" id="3.30.470.20">
    <property type="entry name" value="ATP-grasp fold, B domain"/>
    <property type="match status" value="1"/>
</dbReference>
<proteinExistence type="inferred from homology"/>
<dbReference type="PROSITE" id="PS51221">
    <property type="entry name" value="TTL"/>
    <property type="match status" value="1"/>
</dbReference>
<dbReference type="PANTHER" id="PTHR12241:SF162">
    <property type="entry name" value="TUBULIN MONOGLUTAMYLASE TTLL4"/>
    <property type="match status" value="1"/>
</dbReference>
<organism evidence="7 8">
    <name type="scientific">Cloeon dipterum</name>
    <dbReference type="NCBI Taxonomy" id="197152"/>
    <lineage>
        <taxon>Eukaryota</taxon>
        <taxon>Metazoa</taxon>
        <taxon>Ecdysozoa</taxon>
        <taxon>Arthropoda</taxon>
        <taxon>Hexapoda</taxon>
        <taxon>Insecta</taxon>
        <taxon>Pterygota</taxon>
        <taxon>Palaeoptera</taxon>
        <taxon>Ephemeroptera</taxon>
        <taxon>Pisciforma</taxon>
        <taxon>Baetidae</taxon>
        <taxon>Cloeon</taxon>
    </lineage>
</organism>
<accession>A0A8S1DZ23</accession>
<feature type="compositionally biased region" description="Polar residues" evidence="6">
    <location>
        <begin position="274"/>
        <end position="288"/>
    </location>
</feature>
<comment type="caution">
    <text evidence="7">The sequence shown here is derived from an EMBL/GenBank/DDBJ whole genome shotgun (WGS) entry which is preliminary data.</text>
</comment>
<evidence type="ECO:0000313" key="8">
    <source>
        <dbReference type="Proteomes" id="UP000494165"/>
    </source>
</evidence>
<keyword evidence="8" id="KW-1185">Reference proteome</keyword>
<dbReference type="GO" id="GO:0005874">
    <property type="term" value="C:microtubule"/>
    <property type="evidence" value="ECO:0007669"/>
    <property type="project" value="UniProtKB-KW"/>
</dbReference>
<evidence type="ECO:0000256" key="3">
    <source>
        <dbReference type="ARBA" id="ARBA00022701"/>
    </source>
</evidence>
<comment type="similarity">
    <text evidence="1">Belongs to the tubulin--tyrosine ligase family.</text>
</comment>
<keyword evidence="4" id="KW-0547">Nucleotide-binding</keyword>
<feature type="region of interest" description="Disordered" evidence="6">
    <location>
        <begin position="63"/>
        <end position="124"/>
    </location>
</feature>
<dbReference type="FunFam" id="3.30.470.20:FF:000009">
    <property type="entry name" value="tubulin polyglutamylase TTLL5 isoform X1"/>
    <property type="match status" value="1"/>
</dbReference>
<sequence>MAYVKVPAPAHGCQQPTKCQHLSSSCCCPYSPNGGGFPEWSGSHCSRSRPHCSKDAPHSEYEYASPSMMGDSRKNHRCTLSSSLPVDDSPSRNYLDARHLNGFSEVSPRSSPGRSENLEHGGSKDAHAFMRNSSQVLGEIQCQPCVGDELGKASQMLKDSAASLDQGVGGWPDRQCFRLELEAVRSQLHSLRNHSAISFSKQPQESKRMRREGCSAGLLPNANAASAAAVAAAELHGKRARELSPSFLEDMSSAAEHESSDVAIDEDYEDDDCQTLTDESSSSDSAQGMESPLRMSLFSSVPPYVRFQMPVEGAQGEEATLPPEVRRLLKWKLSPITPLVVRRTLLRSNFRLVKTSSDWSGTWGKHMKSALFTSIKDNQKMNHFPGTFQIGRKDRLWRNLQRLTSKFGQKEFGFMPKTFVLPQDLRLLRQAWEKTCGNERWIIKPPASARGTGIRVVHRWSQIPKKKPLVVQKYIAQPYLINGSKFDLRLYVFVTSVDPLRIYLFDDGLVRFASVKYSNEMSSLGDRYMHLTNYSINKNSAQYKQNEDADACQGHKWTVKALWVYLSEQGVDVTKLWARLEDLVVKTIISGESSIATLIREHVSSRYCCYELFGVDVLLDEYLNPWLLEVNISPSLHSSSPLDQAVKGPLVCNLLNMAGYHIPHKLPSSMQKEFLKTLAPEAKTHQLCLDNRLYYVGLSRDEAAKQLYFTKEAYHREDFLGQILQNLTADDVRHLVQAEDELTQAGGFIRIFPTPYSHRYHQFFEGPRYYNMLFDAWETRYHSNRSPGISLLEDYCKEKYHLNIPALSARAKSSADPDTPTETAEGSRASPVHSSEESDTMPERIFAQSFSRAARPMAQQALLKAKKHHFPCWRRNYCFTALSSRYLKATRARLFQMTKSNSA</sequence>
<dbReference type="AlphaFoldDB" id="A0A8S1DZ23"/>
<dbReference type="OrthoDB" id="202825at2759"/>